<accession>A0A2H3B805</accession>
<protein>
    <recommendedName>
        <fullName evidence="6">CUE domain-containing protein</fullName>
    </recommendedName>
</protein>
<dbReference type="Proteomes" id="UP000218334">
    <property type="component" value="Unassembled WGS sequence"/>
</dbReference>
<dbReference type="PROSITE" id="PS51140">
    <property type="entry name" value="CUE"/>
    <property type="match status" value="1"/>
</dbReference>
<evidence type="ECO:0000256" key="3">
    <source>
        <dbReference type="ARBA" id="ARBA00022989"/>
    </source>
</evidence>
<evidence type="ECO:0000256" key="5">
    <source>
        <dbReference type="SAM" id="Phobius"/>
    </source>
</evidence>
<reference evidence="8" key="1">
    <citation type="journal article" date="2017" name="Nat. Ecol. Evol.">
        <title>Genome expansion and lineage-specific genetic innovations in the forest pathogenic fungi Armillaria.</title>
        <authorList>
            <person name="Sipos G."/>
            <person name="Prasanna A.N."/>
            <person name="Walter M.C."/>
            <person name="O'Connor E."/>
            <person name="Balint B."/>
            <person name="Krizsan K."/>
            <person name="Kiss B."/>
            <person name="Hess J."/>
            <person name="Varga T."/>
            <person name="Slot J."/>
            <person name="Riley R."/>
            <person name="Boka B."/>
            <person name="Rigling D."/>
            <person name="Barry K."/>
            <person name="Lee J."/>
            <person name="Mihaltcheva S."/>
            <person name="LaButti K."/>
            <person name="Lipzen A."/>
            <person name="Waldron R."/>
            <person name="Moloney N.M."/>
            <person name="Sperisen C."/>
            <person name="Kredics L."/>
            <person name="Vagvoelgyi C."/>
            <person name="Patrignani A."/>
            <person name="Fitzpatrick D."/>
            <person name="Nagy I."/>
            <person name="Doyle S."/>
            <person name="Anderson J.B."/>
            <person name="Grigoriev I.V."/>
            <person name="Gueldener U."/>
            <person name="Muensterkoetter M."/>
            <person name="Nagy L.G."/>
        </authorList>
    </citation>
    <scope>NUCLEOTIDE SEQUENCE [LARGE SCALE GENOMIC DNA]</scope>
    <source>
        <strain evidence="8">28-4</strain>
    </source>
</reference>
<gene>
    <name evidence="7" type="ORF">ARMSODRAFT_334896</name>
</gene>
<dbReference type="GO" id="GO:0043130">
    <property type="term" value="F:ubiquitin binding"/>
    <property type="evidence" value="ECO:0007669"/>
    <property type="project" value="InterPro"/>
</dbReference>
<evidence type="ECO:0000256" key="4">
    <source>
        <dbReference type="ARBA" id="ARBA00023136"/>
    </source>
</evidence>
<keyword evidence="3 5" id="KW-1133">Transmembrane helix</keyword>
<keyword evidence="8" id="KW-1185">Reference proteome</keyword>
<keyword evidence="4 5" id="KW-0472">Membrane</keyword>
<dbReference type="CDD" id="cd14376">
    <property type="entry name" value="CUE_AUP1_AMFR_like"/>
    <property type="match status" value="1"/>
</dbReference>
<feature type="transmembrane region" description="Helical" evidence="5">
    <location>
        <begin position="80"/>
        <end position="107"/>
    </location>
</feature>
<evidence type="ECO:0000256" key="1">
    <source>
        <dbReference type="ARBA" id="ARBA00004141"/>
    </source>
</evidence>
<evidence type="ECO:0000313" key="7">
    <source>
        <dbReference type="EMBL" id="PBK67005.1"/>
    </source>
</evidence>
<evidence type="ECO:0000256" key="2">
    <source>
        <dbReference type="ARBA" id="ARBA00022692"/>
    </source>
</evidence>
<feature type="domain" description="CUE" evidence="6">
    <location>
        <begin position="215"/>
        <end position="256"/>
    </location>
</feature>
<dbReference type="Gene3D" id="1.20.1540.10">
    <property type="entry name" value="Rhomboid-like"/>
    <property type="match status" value="1"/>
</dbReference>
<dbReference type="STRING" id="1076256.A0A2H3B805"/>
<dbReference type="GO" id="GO:0016020">
    <property type="term" value="C:membrane"/>
    <property type="evidence" value="ECO:0007669"/>
    <property type="project" value="UniProtKB-SubCell"/>
</dbReference>
<feature type="transmembrane region" description="Helical" evidence="5">
    <location>
        <begin position="127"/>
        <end position="152"/>
    </location>
</feature>
<dbReference type="Gene3D" id="1.10.8.10">
    <property type="entry name" value="DNA helicase RuvA subunit, C-terminal domain"/>
    <property type="match status" value="1"/>
</dbReference>
<feature type="transmembrane region" description="Helical" evidence="5">
    <location>
        <begin position="49"/>
        <end position="68"/>
    </location>
</feature>
<sequence length="256" mass="27329">MSLQFAPVTRILLVLLGASTLLVSLFDIGPSLALPPTRAQPYRALTHAVFLPDSPSLLLALLILVQTAPTLERRLSSRHLAALLLLIAPLGPVALTAACVYTHALLVPPSYTYSLGFVTLTPHAPTWVLLVLLALLTSPVLAVLGVLGAVLYRSPLLPLPLKRFRPPLPFAPETPSIPRSRRAFPAPSPSPVPTTSTMREWVTQLTPATPGVRAPPEEEITQVTNMFPDLPREAVIGALQRSPNVTAAVDTLLSGS</sequence>
<dbReference type="InterPro" id="IPR035952">
    <property type="entry name" value="Rhomboid-like_sf"/>
</dbReference>
<keyword evidence="2 5" id="KW-0812">Transmembrane</keyword>
<comment type="subcellular location">
    <subcellularLocation>
        <location evidence="1">Membrane</location>
        <topology evidence="1">Multi-pass membrane protein</topology>
    </subcellularLocation>
</comment>
<proteinExistence type="predicted"/>
<dbReference type="EMBL" id="KZ293438">
    <property type="protein sequence ID" value="PBK67005.1"/>
    <property type="molecule type" value="Genomic_DNA"/>
</dbReference>
<dbReference type="InterPro" id="IPR003892">
    <property type="entry name" value="CUE"/>
</dbReference>
<evidence type="ECO:0000313" key="8">
    <source>
        <dbReference type="Proteomes" id="UP000218334"/>
    </source>
</evidence>
<name>A0A2H3B805_9AGAR</name>
<dbReference type="Pfam" id="PF02845">
    <property type="entry name" value="CUE"/>
    <property type="match status" value="1"/>
</dbReference>
<organism evidence="7 8">
    <name type="scientific">Armillaria solidipes</name>
    <dbReference type="NCBI Taxonomy" id="1076256"/>
    <lineage>
        <taxon>Eukaryota</taxon>
        <taxon>Fungi</taxon>
        <taxon>Dikarya</taxon>
        <taxon>Basidiomycota</taxon>
        <taxon>Agaricomycotina</taxon>
        <taxon>Agaricomycetes</taxon>
        <taxon>Agaricomycetidae</taxon>
        <taxon>Agaricales</taxon>
        <taxon>Marasmiineae</taxon>
        <taxon>Physalacriaceae</taxon>
        <taxon>Armillaria</taxon>
    </lineage>
</organism>
<dbReference type="AlphaFoldDB" id="A0A2H3B805"/>
<evidence type="ECO:0000259" key="6">
    <source>
        <dbReference type="PROSITE" id="PS51140"/>
    </source>
</evidence>
<dbReference type="SUPFAM" id="SSF144091">
    <property type="entry name" value="Rhomboid-like"/>
    <property type="match status" value="1"/>
</dbReference>